<dbReference type="Gene3D" id="3.30.70.2740">
    <property type="match status" value="1"/>
</dbReference>
<dbReference type="Proteomes" id="UP000005439">
    <property type="component" value="Chromosome"/>
</dbReference>
<dbReference type="EC" id="1.1.2.4" evidence="6"/>
<dbReference type="InterPro" id="IPR036318">
    <property type="entry name" value="FAD-bd_PCMH-like_sf"/>
</dbReference>
<proteinExistence type="predicted"/>
<name>G8TWV4_SULAD</name>
<dbReference type="GO" id="GO:0071949">
    <property type="term" value="F:FAD binding"/>
    <property type="evidence" value="ECO:0007669"/>
    <property type="project" value="InterPro"/>
</dbReference>
<dbReference type="EMBL" id="CP003179">
    <property type="protein sequence ID" value="AEW03802.1"/>
    <property type="molecule type" value="Genomic_DNA"/>
</dbReference>
<dbReference type="InterPro" id="IPR016164">
    <property type="entry name" value="FAD-linked_Oxase-like_C"/>
</dbReference>
<dbReference type="InterPro" id="IPR051914">
    <property type="entry name" value="FAD-linked_OxidoTrans_Type4"/>
</dbReference>
<dbReference type="HOGENOM" id="CLU_017779_9_2_9"/>
<sequence>MKEPDWIQELKAVVGASFVLTDPMDLLPYACDGYTLSQEVPRAVVLPSKTAEVQAVVRILRREGIPFLARGAGTSLSGGATPLGGAVIIHLSRMNRIWDIDPENRVVVVEPGVINAHITRALDSYGYFYAPDPSSQQACTIGGNFAENSGGPHCLKYGVTVNHIVMAEVVTVDGEVALLGNLAGEPEGIDWLGLVIGSEGTLVITTKLWLRMTLKPAESETVLALFDDVAEASQAVSDIVAAGVIPAALEMMDRLAIYAVERGPYPVGYPDDVAAVLLIEVDGERHEVIETARRVAEVLQAHQVREVRRATSVAERTRWWANRKTAFGAMGLISPQYYVQDGVIPRSRLPEALARIEAIAERYAIRIANVFHAGDGNLHPLLLYDGKDAAMVERVMAAGSEILGVCVELGGSITGEHGVGIEKREDMLKQFGPADIQAQEAVKKAWDPAGLLNPGKLLPTAPVCHESTMPPQSVGTGRN</sequence>
<dbReference type="Pfam" id="PF01565">
    <property type="entry name" value="FAD_binding_4"/>
    <property type="match status" value="1"/>
</dbReference>
<accession>G8TWV4</accession>
<keyword evidence="2" id="KW-0285">Flavoprotein</keyword>
<dbReference type="KEGG" id="sap:Sulac_0231"/>
<dbReference type="PANTHER" id="PTHR42934">
    <property type="entry name" value="GLYCOLATE OXIDASE SUBUNIT GLCD"/>
    <property type="match status" value="1"/>
</dbReference>
<reference evidence="7" key="1">
    <citation type="submission" date="2011-12" db="EMBL/GenBank/DDBJ databases">
        <title>The complete genome of chromosome of Sulfobacillus acidophilus DSM 10332.</title>
        <authorList>
            <person name="Lucas S."/>
            <person name="Han J."/>
            <person name="Lapidus A."/>
            <person name="Bruce D."/>
            <person name="Goodwin L."/>
            <person name="Pitluck S."/>
            <person name="Peters L."/>
            <person name="Kyrpides N."/>
            <person name="Mavromatis K."/>
            <person name="Ivanova N."/>
            <person name="Mikhailova N."/>
            <person name="Chertkov O."/>
            <person name="Saunders E."/>
            <person name="Detter J.C."/>
            <person name="Tapia R."/>
            <person name="Han C."/>
            <person name="Land M."/>
            <person name="Hauser L."/>
            <person name="Markowitz V."/>
            <person name="Cheng J.-F."/>
            <person name="Hugenholtz P."/>
            <person name="Woyke T."/>
            <person name="Wu D."/>
            <person name="Pukall R."/>
            <person name="Gehrich-Schroeter G."/>
            <person name="Schneider S."/>
            <person name="Klenk H.-P."/>
            <person name="Eisen J.A."/>
        </authorList>
    </citation>
    <scope>NUCLEOTIDE SEQUENCE [LARGE SCALE GENOMIC DNA]</scope>
    <source>
        <strain evidence="7">ATCC 700253 / DSM 10332 / NAL</strain>
    </source>
</reference>
<dbReference type="AlphaFoldDB" id="G8TWV4"/>
<reference evidence="6 7" key="2">
    <citation type="journal article" date="2012" name="Stand. Genomic Sci.">
        <title>Complete genome sequence of the moderately thermophilic mineral-sulfide-oxidizing firmicute Sulfobacillus acidophilus type strain (NAL(T)).</title>
        <authorList>
            <person name="Anderson I."/>
            <person name="Chertkov O."/>
            <person name="Chen A."/>
            <person name="Saunders E."/>
            <person name="Lapidus A."/>
            <person name="Nolan M."/>
            <person name="Lucas S."/>
            <person name="Hammon N."/>
            <person name="Deshpande S."/>
            <person name="Cheng J.F."/>
            <person name="Han C."/>
            <person name="Tapia R."/>
            <person name="Goodwin L.A."/>
            <person name="Pitluck S."/>
            <person name="Liolios K."/>
            <person name="Pagani I."/>
            <person name="Ivanova N."/>
            <person name="Mikhailova N."/>
            <person name="Pati A."/>
            <person name="Palaniappan K."/>
            <person name="Land M."/>
            <person name="Pan C."/>
            <person name="Rohde M."/>
            <person name="Pukall R."/>
            <person name="Goker M."/>
            <person name="Detter J.C."/>
            <person name="Woyke T."/>
            <person name="Bristow J."/>
            <person name="Eisen J.A."/>
            <person name="Markowitz V."/>
            <person name="Hugenholtz P."/>
            <person name="Kyrpides N.C."/>
            <person name="Klenk H.P."/>
            <person name="Mavromatis K."/>
        </authorList>
    </citation>
    <scope>NUCLEOTIDE SEQUENCE [LARGE SCALE GENOMIC DNA]</scope>
    <source>
        <strain evidence="7">ATCC 700253 / DSM 10332 / NAL</strain>
    </source>
</reference>
<keyword evidence="4 6" id="KW-0560">Oxidoreductase</keyword>
<keyword evidence="3" id="KW-0274">FAD</keyword>
<dbReference type="SUPFAM" id="SSF55103">
    <property type="entry name" value="FAD-linked oxidases, C-terminal domain"/>
    <property type="match status" value="1"/>
</dbReference>
<evidence type="ECO:0000313" key="6">
    <source>
        <dbReference type="EMBL" id="AEW03802.1"/>
    </source>
</evidence>
<dbReference type="PROSITE" id="PS51387">
    <property type="entry name" value="FAD_PCMH"/>
    <property type="match status" value="1"/>
</dbReference>
<evidence type="ECO:0000256" key="2">
    <source>
        <dbReference type="ARBA" id="ARBA00022630"/>
    </source>
</evidence>
<evidence type="ECO:0000313" key="7">
    <source>
        <dbReference type="Proteomes" id="UP000005439"/>
    </source>
</evidence>
<organism evidence="6 7">
    <name type="scientific">Sulfobacillus acidophilus (strain ATCC 700253 / DSM 10332 / NAL)</name>
    <dbReference type="NCBI Taxonomy" id="679936"/>
    <lineage>
        <taxon>Bacteria</taxon>
        <taxon>Bacillati</taxon>
        <taxon>Bacillota</taxon>
        <taxon>Clostridia</taxon>
        <taxon>Eubacteriales</taxon>
        <taxon>Clostridiales Family XVII. Incertae Sedis</taxon>
        <taxon>Sulfobacillus</taxon>
    </lineage>
</organism>
<dbReference type="Gene3D" id="1.10.45.10">
    <property type="entry name" value="Vanillyl-alcohol Oxidase, Chain A, domain 4"/>
    <property type="match status" value="1"/>
</dbReference>
<dbReference type="InterPro" id="IPR016166">
    <property type="entry name" value="FAD-bd_PCMH"/>
</dbReference>
<feature type="domain" description="FAD-binding PCMH-type" evidence="5">
    <location>
        <begin position="37"/>
        <end position="215"/>
    </location>
</feature>
<dbReference type="PATRIC" id="fig|679936.5.peg.235"/>
<evidence type="ECO:0000256" key="4">
    <source>
        <dbReference type="ARBA" id="ARBA00023002"/>
    </source>
</evidence>
<dbReference type="InterPro" id="IPR016171">
    <property type="entry name" value="Vanillyl_alc_oxidase_C-sub2"/>
</dbReference>
<dbReference type="InterPro" id="IPR004113">
    <property type="entry name" value="FAD-bd_oxidored_4_C"/>
</dbReference>
<evidence type="ECO:0000256" key="1">
    <source>
        <dbReference type="ARBA" id="ARBA00001974"/>
    </source>
</evidence>
<dbReference type="InterPro" id="IPR006094">
    <property type="entry name" value="Oxid_FAD_bind_N"/>
</dbReference>
<dbReference type="PANTHER" id="PTHR42934:SF1">
    <property type="entry name" value="GLYCOLATE OXIDASE SUBUNIT GLCD"/>
    <property type="match status" value="1"/>
</dbReference>
<dbReference type="STRING" id="679936.Sulac_0231"/>
<dbReference type="Gene3D" id="3.30.465.10">
    <property type="match status" value="1"/>
</dbReference>
<dbReference type="InterPro" id="IPR016169">
    <property type="entry name" value="FAD-bd_PCMH_sub2"/>
</dbReference>
<dbReference type="Pfam" id="PF02913">
    <property type="entry name" value="FAD-oxidase_C"/>
    <property type="match status" value="1"/>
</dbReference>
<comment type="cofactor">
    <cofactor evidence="1">
        <name>FAD</name>
        <dbReference type="ChEBI" id="CHEBI:57692"/>
    </cofactor>
</comment>
<evidence type="ECO:0000256" key="3">
    <source>
        <dbReference type="ARBA" id="ARBA00022827"/>
    </source>
</evidence>
<evidence type="ECO:0000259" key="5">
    <source>
        <dbReference type="PROSITE" id="PS51387"/>
    </source>
</evidence>
<dbReference type="SUPFAM" id="SSF56176">
    <property type="entry name" value="FAD-binding/transporter-associated domain-like"/>
    <property type="match status" value="1"/>
</dbReference>
<dbReference type="GO" id="GO:0004458">
    <property type="term" value="F:D-lactate dehydrogenase (cytochrome) activity"/>
    <property type="evidence" value="ECO:0007669"/>
    <property type="project" value="UniProtKB-EC"/>
</dbReference>
<keyword evidence="7" id="KW-1185">Reference proteome</keyword>
<protein>
    <submittedName>
        <fullName evidence="6">D-lactate dehydrogenase (Cytochrome)</fullName>
        <ecNumber evidence="6">1.1.2.4</ecNumber>
    </submittedName>
</protein>
<gene>
    <name evidence="6" type="ordered locus">Sulac_0231</name>
</gene>